<organism evidence="2 3">
    <name type="scientific">Monodon monoceros</name>
    <name type="common">Narwhal</name>
    <name type="synonym">Ceratodon monodon</name>
    <dbReference type="NCBI Taxonomy" id="40151"/>
    <lineage>
        <taxon>Eukaryota</taxon>
        <taxon>Metazoa</taxon>
        <taxon>Chordata</taxon>
        <taxon>Craniata</taxon>
        <taxon>Vertebrata</taxon>
        <taxon>Euteleostomi</taxon>
        <taxon>Mammalia</taxon>
        <taxon>Eutheria</taxon>
        <taxon>Laurasiatheria</taxon>
        <taxon>Artiodactyla</taxon>
        <taxon>Whippomorpha</taxon>
        <taxon>Cetacea</taxon>
        <taxon>Odontoceti</taxon>
        <taxon>Monodontidae</taxon>
        <taxon>Monodon</taxon>
    </lineage>
</organism>
<evidence type="ECO:0000313" key="2">
    <source>
        <dbReference type="EMBL" id="TKC41613.1"/>
    </source>
</evidence>
<evidence type="ECO:0000313" key="3">
    <source>
        <dbReference type="Proteomes" id="UP000308365"/>
    </source>
</evidence>
<dbReference type="GO" id="GO:0006493">
    <property type="term" value="P:protein O-linked glycosylation"/>
    <property type="evidence" value="ECO:0007669"/>
    <property type="project" value="TreeGrafter"/>
</dbReference>
<dbReference type="GO" id="GO:0005794">
    <property type="term" value="C:Golgi apparatus"/>
    <property type="evidence" value="ECO:0007669"/>
    <property type="project" value="TreeGrafter"/>
</dbReference>
<dbReference type="InterPro" id="IPR029044">
    <property type="entry name" value="Nucleotide-diphossugar_trans"/>
</dbReference>
<protein>
    <submittedName>
        <fullName evidence="2">Uncharacterized protein</fullName>
    </submittedName>
</protein>
<feature type="non-terminal residue" evidence="2">
    <location>
        <position position="300"/>
    </location>
</feature>
<dbReference type="GO" id="GO:0008593">
    <property type="term" value="P:regulation of Notch signaling pathway"/>
    <property type="evidence" value="ECO:0007669"/>
    <property type="project" value="TreeGrafter"/>
</dbReference>
<dbReference type="PANTHER" id="PTHR11675">
    <property type="entry name" value="N-ACETYLGALACTOSAMINYLTRANSFERASE"/>
    <property type="match status" value="1"/>
</dbReference>
<gene>
    <name evidence="2" type="ORF">EI555_018326</name>
</gene>
<dbReference type="GO" id="GO:0004653">
    <property type="term" value="F:polypeptide N-acetylgalactosaminyltransferase activity"/>
    <property type="evidence" value="ECO:0007669"/>
    <property type="project" value="TreeGrafter"/>
</dbReference>
<comment type="caution">
    <text evidence="2">The sequence shown here is derived from an EMBL/GenBank/DDBJ whole genome shotgun (WGS) entry which is preliminary data.</text>
</comment>
<dbReference type="Gene3D" id="1.10.8.460">
    <property type="entry name" value="ppGaNTase-T1 linker domain-like"/>
    <property type="match status" value="1"/>
</dbReference>
<dbReference type="GO" id="GO:0005112">
    <property type="term" value="F:Notch binding"/>
    <property type="evidence" value="ECO:0007669"/>
    <property type="project" value="TreeGrafter"/>
</dbReference>
<accession>A0A4U1EXX9</accession>
<name>A0A4U1EXX9_MONMO</name>
<proteinExistence type="predicted"/>
<keyword evidence="1" id="KW-1015">Disulfide bond</keyword>
<dbReference type="Proteomes" id="UP000308365">
    <property type="component" value="Unassembled WGS sequence"/>
</dbReference>
<evidence type="ECO:0000256" key="1">
    <source>
        <dbReference type="ARBA" id="ARBA00023157"/>
    </source>
</evidence>
<dbReference type="EMBL" id="RWIC01000619">
    <property type="protein sequence ID" value="TKC41613.1"/>
    <property type="molecule type" value="Genomic_DNA"/>
</dbReference>
<dbReference type="Gene3D" id="3.90.550.10">
    <property type="entry name" value="Spore Coat Polysaccharide Biosynthesis Protein SpsA, Chain A"/>
    <property type="match status" value="1"/>
</dbReference>
<sequence length="300" mass="33910">MAMRKSEVTQLLKNVSIKGSGSLSGIRVIIKCKQNCDMIDNHIEDPEEGNVKFSSELDMIFNESDQELVIDGTPAHHLHEIIFVDNDSDFGDLNGELDEYVQNKKYKCEELIEGRMIGATHGLRELLVFLECNCEVNVIELQPLLAVIQEDQQTMACPVIVIISVDALTNGSLSSMIQEGFSWGTHFKRDLALISEPGRPEGAPASIKSPTRAGELFARNRCYCNELDSVTVAWISGKEKMWKYHLGSECVQDTMTHNSFRLAHVWLNKYKKYYISLSCDLRTNSYANNHECVELRKKLS</sequence>
<dbReference type="AlphaFoldDB" id="A0A4U1EXX9"/>
<dbReference type="PANTHER" id="PTHR11675:SF10">
    <property type="entry name" value="POLYPEPTIDE N-ACETYLGALACTOSAMINYLTRANSFERASE 11"/>
    <property type="match status" value="1"/>
</dbReference>
<reference evidence="3" key="1">
    <citation type="journal article" date="2019" name="IScience">
        <title>Narwhal Genome Reveals Long-Term Low Genetic Diversity despite Current Large Abundance Size.</title>
        <authorList>
            <person name="Westbury M.V."/>
            <person name="Petersen B."/>
            <person name="Garde E."/>
            <person name="Heide-Jorgensen M.P."/>
            <person name="Lorenzen E.D."/>
        </authorList>
    </citation>
    <scope>NUCLEOTIDE SEQUENCE [LARGE SCALE GENOMIC DNA]</scope>
</reference>